<dbReference type="SMART" id="SM00822">
    <property type="entry name" value="PKS_KR"/>
    <property type="match status" value="1"/>
</dbReference>
<evidence type="ECO:0000256" key="2">
    <source>
        <dbReference type="ARBA" id="ARBA00023002"/>
    </source>
</evidence>
<dbReference type="PRINTS" id="PR00080">
    <property type="entry name" value="SDRFAMILY"/>
</dbReference>
<dbReference type="Pfam" id="PF00106">
    <property type="entry name" value="adh_short"/>
    <property type="match status" value="1"/>
</dbReference>
<comment type="similarity">
    <text evidence="1 3">Belongs to the short-chain dehydrogenases/reductases (SDR) family.</text>
</comment>
<evidence type="ECO:0000313" key="5">
    <source>
        <dbReference type="EMBL" id="RIQ33693.1"/>
    </source>
</evidence>
<evidence type="ECO:0000256" key="1">
    <source>
        <dbReference type="ARBA" id="ARBA00006484"/>
    </source>
</evidence>
<reference evidence="5 6" key="1">
    <citation type="submission" date="2018-09" db="EMBL/GenBank/DDBJ databases">
        <title>Isolation, diversity and antifungal activity of actinobacteria from wheat.</title>
        <authorList>
            <person name="Han C."/>
        </authorList>
    </citation>
    <scope>NUCLEOTIDE SEQUENCE [LARGE SCALE GENOMIC DNA]</scope>
    <source>
        <strain evidence="5 6">NEAU-YY265</strain>
    </source>
</reference>
<proteinExistence type="inferred from homology"/>
<dbReference type="GO" id="GO:0016491">
    <property type="term" value="F:oxidoreductase activity"/>
    <property type="evidence" value="ECO:0007669"/>
    <property type="project" value="UniProtKB-KW"/>
</dbReference>
<feature type="domain" description="Ketoreductase" evidence="4">
    <location>
        <begin position="7"/>
        <end position="201"/>
    </location>
</feature>
<evidence type="ECO:0000259" key="4">
    <source>
        <dbReference type="SMART" id="SM00822"/>
    </source>
</evidence>
<organism evidence="5 6">
    <name type="scientific">Jiangella rhizosphaerae</name>
    <dbReference type="NCBI Taxonomy" id="2293569"/>
    <lineage>
        <taxon>Bacteria</taxon>
        <taxon>Bacillati</taxon>
        <taxon>Actinomycetota</taxon>
        <taxon>Actinomycetes</taxon>
        <taxon>Jiangellales</taxon>
        <taxon>Jiangellaceae</taxon>
        <taxon>Jiangella</taxon>
    </lineage>
</organism>
<keyword evidence="2" id="KW-0560">Oxidoreductase</keyword>
<comment type="caution">
    <text evidence="5">The sequence shown here is derived from an EMBL/GenBank/DDBJ whole genome shotgun (WGS) entry which is preliminary data.</text>
</comment>
<evidence type="ECO:0000256" key="3">
    <source>
        <dbReference type="RuleBase" id="RU000363"/>
    </source>
</evidence>
<dbReference type="PANTHER" id="PTHR44196">
    <property type="entry name" value="DEHYDROGENASE/REDUCTASE SDR FAMILY MEMBER 7B"/>
    <property type="match status" value="1"/>
</dbReference>
<keyword evidence="6" id="KW-1185">Reference proteome</keyword>
<dbReference type="EMBL" id="QUAL01000039">
    <property type="protein sequence ID" value="RIQ33693.1"/>
    <property type="molecule type" value="Genomic_DNA"/>
</dbReference>
<sequence>MADLTDRVVVVTGAAGGIGSALARRLHDAGARLVLTSRDADRLAALATELDGARAGDGGDRVTAVPADLADEAQVARLYEEVGRRTGHVDALVNLAGRSIPGEVADTDVEDYLAVWHSNVTSAFLSSKHVLPLMKPQSGAQVVNVSSLAGRRPNATAPLYCTAKAALDMFTRAFGLQVRERGIRVTTLAPGGVDTPFWGDRPVDRSALMAADDVVDAVEYVLRTPARVQISSIELEAFGR</sequence>
<dbReference type="FunFam" id="3.40.50.720:FF:000084">
    <property type="entry name" value="Short-chain dehydrogenase reductase"/>
    <property type="match status" value="1"/>
</dbReference>
<dbReference type="Gene3D" id="3.40.50.720">
    <property type="entry name" value="NAD(P)-binding Rossmann-like Domain"/>
    <property type="match status" value="1"/>
</dbReference>
<gene>
    <name evidence="5" type="ORF">DY240_04630</name>
</gene>
<dbReference type="RefSeq" id="WP_119658789.1">
    <property type="nucleotide sequence ID" value="NZ_QUAL01000039.1"/>
</dbReference>
<name>A0A418KVQ4_9ACTN</name>
<dbReference type="Proteomes" id="UP000284057">
    <property type="component" value="Unassembled WGS sequence"/>
</dbReference>
<dbReference type="SUPFAM" id="SSF51735">
    <property type="entry name" value="NAD(P)-binding Rossmann-fold domains"/>
    <property type="match status" value="1"/>
</dbReference>
<dbReference type="InterPro" id="IPR036291">
    <property type="entry name" value="NAD(P)-bd_dom_sf"/>
</dbReference>
<dbReference type="AlphaFoldDB" id="A0A418KVQ4"/>
<dbReference type="OrthoDB" id="9809287at2"/>
<protein>
    <submittedName>
        <fullName evidence="5">SDR family oxidoreductase</fullName>
    </submittedName>
</protein>
<dbReference type="CDD" id="cd05233">
    <property type="entry name" value="SDR_c"/>
    <property type="match status" value="1"/>
</dbReference>
<dbReference type="PANTHER" id="PTHR44196:SF1">
    <property type="entry name" value="DEHYDROGENASE_REDUCTASE SDR FAMILY MEMBER 7B"/>
    <property type="match status" value="1"/>
</dbReference>
<dbReference type="InterPro" id="IPR002347">
    <property type="entry name" value="SDR_fam"/>
</dbReference>
<dbReference type="PROSITE" id="PS00061">
    <property type="entry name" value="ADH_SHORT"/>
    <property type="match status" value="1"/>
</dbReference>
<dbReference type="InterPro" id="IPR057326">
    <property type="entry name" value="KR_dom"/>
</dbReference>
<dbReference type="PRINTS" id="PR00081">
    <property type="entry name" value="GDHRDH"/>
</dbReference>
<dbReference type="InterPro" id="IPR020904">
    <property type="entry name" value="Sc_DH/Rdtase_CS"/>
</dbReference>
<accession>A0A418KVQ4</accession>
<dbReference type="GO" id="GO:0016020">
    <property type="term" value="C:membrane"/>
    <property type="evidence" value="ECO:0007669"/>
    <property type="project" value="TreeGrafter"/>
</dbReference>
<evidence type="ECO:0000313" key="6">
    <source>
        <dbReference type="Proteomes" id="UP000284057"/>
    </source>
</evidence>